<reference evidence="4" key="3">
    <citation type="submission" date="2022-04" db="EMBL/GenBank/DDBJ databases">
        <authorList>
            <person name="Liu G."/>
        </authorList>
    </citation>
    <scope>NUCLEOTIDE SEQUENCE</scope>
    <source>
        <strain evidence="4">RG22</strain>
    </source>
</reference>
<name>A0A6V8N1B9_9BACT</name>
<dbReference type="InterPro" id="IPR011330">
    <property type="entry name" value="Glyco_hydro/deAcase_b/a-brl"/>
</dbReference>
<dbReference type="Gene3D" id="3.20.20.370">
    <property type="entry name" value="Glycoside hydrolase/deacetylase"/>
    <property type="match status" value="1"/>
</dbReference>
<keyword evidence="2" id="KW-1133">Transmembrane helix</keyword>
<sequence>MARKGKAVNRRKPAPGGGGRKPLMALLIVAVLIAAAFFLLEQFKKPAPPAQPAPKVATGATRHQPMPERPAPVQQQLSTAQAPAAKPHPAALPKATGPGRLAIIIDDMGTSMQELKTLQSIGQPLTYSVIPSLAHAKQVAEGAHAAGAEVMVHMPMEPEGYPKQKMESIGVLVAMDDGEIASRIRSYFATVPHAVGANNHMGSRFTQDAGKMKVVLQILKEKGLFFVDSKTSPASVGYREAKALGMKSAARQVFLDNVQDESAIGKQLAQAAAVARKKGAAIAICHPHPATMRALKLYMPELAKSGITFVHASELTN</sequence>
<dbReference type="CDD" id="cd10936">
    <property type="entry name" value="CE4_DAC2"/>
    <property type="match status" value="1"/>
</dbReference>
<dbReference type="RefSeq" id="WP_183348941.1">
    <property type="nucleotide sequence ID" value="NZ_BLXY01000007.1"/>
</dbReference>
<keyword evidence="2" id="KW-0812">Transmembrane</keyword>
<dbReference type="Proteomes" id="UP000568888">
    <property type="component" value="Unassembled WGS sequence"/>
</dbReference>
<dbReference type="SUPFAM" id="SSF88713">
    <property type="entry name" value="Glycoside hydrolase/deacetylase"/>
    <property type="match status" value="1"/>
</dbReference>
<dbReference type="EMBL" id="CP096574">
    <property type="protein sequence ID" value="UPU37254.1"/>
    <property type="molecule type" value="Genomic_DNA"/>
</dbReference>
<dbReference type="EMBL" id="BLXY01000007">
    <property type="protein sequence ID" value="GFO65149.1"/>
    <property type="molecule type" value="Genomic_DNA"/>
</dbReference>
<feature type="transmembrane region" description="Helical" evidence="2">
    <location>
        <begin position="21"/>
        <end position="40"/>
    </location>
</feature>
<dbReference type="InterPro" id="IPR006837">
    <property type="entry name" value="Divergent_DAC"/>
</dbReference>
<keyword evidence="6" id="KW-1185">Reference proteome</keyword>
<dbReference type="PANTHER" id="PTHR30105">
    <property type="entry name" value="UNCHARACTERIZED YIBQ-RELATED"/>
    <property type="match status" value="1"/>
</dbReference>
<dbReference type="GO" id="GO:0005975">
    <property type="term" value="P:carbohydrate metabolic process"/>
    <property type="evidence" value="ECO:0007669"/>
    <property type="project" value="InterPro"/>
</dbReference>
<evidence type="ECO:0000313" key="6">
    <source>
        <dbReference type="Proteomes" id="UP000831485"/>
    </source>
</evidence>
<evidence type="ECO:0000313" key="3">
    <source>
        <dbReference type="EMBL" id="GFO65149.1"/>
    </source>
</evidence>
<evidence type="ECO:0000313" key="4">
    <source>
        <dbReference type="EMBL" id="UPU37254.1"/>
    </source>
</evidence>
<dbReference type="Proteomes" id="UP000831485">
    <property type="component" value="Chromosome"/>
</dbReference>
<accession>A0A6V8N1B9</accession>
<protein>
    <submittedName>
        <fullName evidence="4">Divergent polysaccharide deacetylase family protein</fullName>
    </submittedName>
</protein>
<dbReference type="PANTHER" id="PTHR30105:SF2">
    <property type="entry name" value="DIVERGENT POLYSACCHARIDE DEACETYLASE SUPERFAMILY"/>
    <property type="match status" value="1"/>
</dbReference>
<dbReference type="Pfam" id="PF04748">
    <property type="entry name" value="Polysacc_deac_2"/>
    <property type="match status" value="1"/>
</dbReference>
<organism evidence="3 5">
    <name type="scientific">Geomonas paludis</name>
    <dbReference type="NCBI Taxonomy" id="2740185"/>
    <lineage>
        <taxon>Bacteria</taxon>
        <taxon>Pseudomonadati</taxon>
        <taxon>Thermodesulfobacteriota</taxon>
        <taxon>Desulfuromonadia</taxon>
        <taxon>Geobacterales</taxon>
        <taxon>Geobacteraceae</taxon>
        <taxon>Geomonas</taxon>
    </lineage>
</organism>
<reference evidence="5" key="1">
    <citation type="submission" date="2020-06" db="EMBL/GenBank/DDBJ databases">
        <title>Draft genomic sequecing of Geomonas sp. Red736.</title>
        <authorList>
            <person name="Itoh H."/>
            <person name="Xu Z.X."/>
            <person name="Ushijima N."/>
            <person name="Masuda Y."/>
            <person name="Shiratori Y."/>
            <person name="Senoo K."/>
        </authorList>
    </citation>
    <scope>NUCLEOTIDE SEQUENCE [LARGE SCALE GENOMIC DNA]</scope>
    <source>
        <strain evidence="5">Red736</strain>
    </source>
</reference>
<evidence type="ECO:0000313" key="5">
    <source>
        <dbReference type="Proteomes" id="UP000568888"/>
    </source>
</evidence>
<dbReference type="AlphaFoldDB" id="A0A6V8N1B9"/>
<proteinExistence type="predicted"/>
<reference evidence="3" key="2">
    <citation type="journal article" date="2021" name="Int. J. Syst. Evol. Microbiol.">
        <title>Geomonas silvestris sp. nov., Geomonas paludis sp. nov. and Geomonas limicola sp. nov., isolated from terrestrial environments, and emended description of the genus Geomonas.</title>
        <authorList>
            <person name="Itoh H."/>
            <person name="Xu Z."/>
            <person name="Masuda Y."/>
            <person name="Ushijima N."/>
            <person name="Hayakawa C."/>
            <person name="Shiratori Y."/>
            <person name="Senoo K."/>
        </authorList>
    </citation>
    <scope>NUCLEOTIDE SEQUENCE</scope>
    <source>
        <strain evidence="3">Red736</strain>
    </source>
</reference>
<feature type="region of interest" description="Disordered" evidence="1">
    <location>
        <begin position="47"/>
        <end position="93"/>
    </location>
</feature>
<feature type="compositionally biased region" description="Low complexity" evidence="1">
    <location>
        <begin position="80"/>
        <end position="93"/>
    </location>
</feature>
<evidence type="ECO:0000256" key="1">
    <source>
        <dbReference type="SAM" id="MobiDB-lite"/>
    </source>
</evidence>
<gene>
    <name evidence="3" type="primary">yibQ</name>
    <name evidence="3" type="ORF">GMPD_30680</name>
    <name evidence="4" type="ORF">M1B72_05975</name>
</gene>
<evidence type="ECO:0000256" key="2">
    <source>
        <dbReference type="SAM" id="Phobius"/>
    </source>
</evidence>
<keyword evidence="2" id="KW-0472">Membrane</keyword>